<keyword evidence="2" id="KW-0812">Transmembrane</keyword>
<sequence length="174" mass="18524">MSAERKKLTPTQQAILHKASENPDWSNTKIADSVGCSSSHVSRTLNKWEPEEMDDDGTVPDPSSGYTDSIPEDEVDSGIYPVAILAVSLGWILGVGMMVAGTDSIFLLGMFVAFGTWLALPVVIALDAISLHNQKAPFRPNRIVWPAVSLVLGVIGGVGYLATRVSNLSLGISS</sequence>
<dbReference type="InterPro" id="IPR036390">
    <property type="entry name" value="WH_DNA-bd_sf"/>
</dbReference>
<reference evidence="4 5" key="1">
    <citation type="journal article" date="2015" name="Genome Announc.">
        <title>Draft genome sequence of a Halorubrum H3 strain isolated from the burlinskoye salt lake (Altai Krai, Russia).</title>
        <authorList>
            <person name="Rozanov A.S."/>
            <person name="Bryanskaya A.V."/>
            <person name="Malup T.K."/>
            <person name="Kotenko A.V."/>
            <person name="Peltek S.E."/>
        </authorList>
    </citation>
    <scope>NUCLEOTIDE SEQUENCE [LARGE SCALE GENOMIC DNA]</scope>
    <source>
        <strain evidence="4 5">H3</strain>
    </source>
</reference>
<proteinExistence type="predicted"/>
<keyword evidence="2" id="KW-1133">Transmembrane helix</keyword>
<organism evidence="4 5">
    <name type="scientific">Halorubrum saccharovorum</name>
    <dbReference type="NCBI Taxonomy" id="2248"/>
    <lineage>
        <taxon>Archaea</taxon>
        <taxon>Methanobacteriati</taxon>
        <taxon>Methanobacteriota</taxon>
        <taxon>Stenosarchaea group</taxon>
        <taxon>Halobacteria</taxon>
        <taxon>Halobacteriales</taxon>
        <taxon>Haloferacaceae</taxon>
        <taxon>Halorubrum</taxon>
    </lineage>
</organism>
<evidence type="ECO:0000256" key="1">
    <source>
        <dbReference type="SAM" id="MobiDB-lite"/>
    </source>
</evidence>
<feature type="transmembrane region" description="Helical" evidence="2">
    <location>
        <begin position="79"/>
        <end position="99"/>
    </location>
</feature>
<dbReference type="OrthoDB" id="330534at2157"/>
<evidence type="ECO:0000313" key="5">
    <source>
        <dbReference type="Proteomes" id="UP000053331"/>
    </source>
</evidence>
<keyword evidence="5" id="KW-1185">Reference proteome</keyword>
<accession>A0A0F8CLW8</accession>
<evidence type="ECO:0000256" key="2">
    <source>
        <dbReference type="SAM" id="Phobius"/>
    </source>
</evidence>
<gene>
    <name evidence="4" type="ORF">FK85_24860</name>
</gene>
<feature type="transmembrane region" description="Helical" evidence="2">
    <location>
        <begin position="143"/>
        <end position="162"/>
    </location>
</feature>
<dbReference type="EMBL" id="JNFH02000010">
    <property type="protein sequence ID" value="KKF39902.1"/>
    <property type="molecule type" value="Genomic_DNA"/>
</dbReference>
<dbReference type="AlphaFoldDB" id="A0A0F8CLW8"/>
<evidence type="ECO:0000313" key="4">
    <source>
        <dbReference type="EMBL" id="KKF39902.1"/>
    </source>
</evidence>
<protein>
    <recommendedName>
        <fullName evidence="3">HTH marR-type domain-containing protein</fullName>
    </recommendedName>
</protein>
<feature type="region of interest" description="Disordered" evidence="1">
    <location>
        <begin position="17"/>
        <end position="70"/>
    </location>
</feature>
<comment type="caution">
    <text evidence="4">The sequence shown here is derived from an EMBL/GenBank/DDBJ whole genome shotgun (WGS) entry which is preliminary data.</text>
</comment>
<dbReference type="RefSeq" id="WP_050023769.1">
    <property type="nucleotide sequence ID" value="NZ_JNFH02000010.1"/>
</dbReference>
<dbReference type="Pfam" id="PF01047">
    <property type="entry name" value="MarR"/>
    <property type="match status" value="1"/>
</dbReference>
<dbReference type="Proteomes" id="UP000053331">
    <property type="component" value="Unassembled WGS sequence"/>
</dbReference>
<name>A0A0F8CLW8_9EURY</name>
<dbReference type="SUPFAM" id="SSF46785">
    <property type="entry name" value="Winged helix' DNA-binding domain"/>
    <property type="match status" value="1"/>
</dbReference>
<keyword evidence="2" id="KW-0472">Membrane</keyword>
<feature type="domain" description="HTH marR-type" evidence="3">
    <location>
        <begin position="8"/>
        <end position="49"/>
    </location>
</feature>
<evidence type="ECO:0000259" key="3">
    <source>
        <dbReference type="Pfam" id="PF01047"/>
    </source>
</evidence>
<dbReference type="InterPro" id="IPR000835">
    <property type="entry name" value="HTH_MarR-typ"/>
</dbReference>
<feature type="transmembrane region" description="Helical" evidence="2">
    <location>
        <begin position="105"/>
        <end position="131"/>
    </location>
</feature>
<feature type="compositionally biased region" description="Polar residues" evidence="1">
    <location>
        <begin position="23"/>
        <end position="45"/>
    </location>
</feature>